<reference evidence="2" key="1">
    <citation type="submission" date="2016-08" db="EMBL/GenBank/DDBJ databases">
        <authorList>
            <person name="Seilhamer J.J."/>
        </authorList>
    </citation>
    <scope>NUCLEOTIDE SEQUENCE</scope>
    <source>
        <strain evidence="2">86-1</strain>
    </source>
</reference>
<dbReference type="AlphaFoldDB" id="A0A212L3J4"/>
<feature type="region of interest" description="Disordered" evidence="1">
    <location>
        <begin position="1"/>
        <end position="25"/>
    </location>
</feature>
<evidence type="ECO:0000256" key="1">
    <source>
        <dbReference type="SAM" id="MobiDB-lite"/>
    </source>
</evidence>
<dbReference type="EMBL" id="FMJC01000002">
    <property type="protein sequence ID" value="SCM72088.1"/>
    <property type="molecule type" value="Genomic_DNA"/>
</dbReference>
<sequence>MGGRMRCGENALRGRDPFVKGSPPPRPLPLKPLMLEQFHFEIALTAASESVCAPAGIDILRQGNKL</sequence>
<gene>
    <name evidence="2" type="ORF">KL86DES1_20388</name>
</gene>
<protein>
    <submittedName>
        <fullName evidence="2">Uncharacterized protein</fullName>
    </submittedName>
</protein>
<proteinExistence type="predicted"/>
<accession>A0A212L3J4</accession>
<organism evidence="2">
    <name type="scientific">uncultured Desulfovibrio sp</name>
    <dbReference type="NCBI Taxonomy" id="167968"/>
    <lineage>
        <taxon>Bacteria</taxon>
        <taxon>Pseudomonadati</taxon>
        <taxon>Thermodesulfobacteriota</taxon>
        <taxon>Desulfovibrionia</taxon>
        <taxon>Desulfovibrionales</taxon>
        <taxon>Desulfovibrionaceae</taxon>
        <taxon>Desulfovibrio</taxon>
        <taxon>environmental samples</taxon>
    </lineage>
</organism>
<evidence type="ECO:0000313" key="2">
    <source>
        <dbReference type="EMBL" id="SCM72088.1"/>
    </source>
</evidence>
<name>A0A212L3J4_9BACT</name>